<evidence type="ECO:0000313" key="2">
    <source>
        <dbReference type="EMBL" id="KAK4077622.1"/>
    </source>
</evidence>
<evidence type="ECO:0000313" key="3">
    <source>
        <dbReference type="Proteomes" id="UP001287286"/>
    </source>
</evidence>
<feature type="region of interest" description="Disordered" evidence="1">
    <location>
        <begin position="257"/>
        <end position="276"/>
    </location>
</feature>
<gene>
    <name evidence="2" type="ORF">Purlil1_12260</name>
</gene>
<dbReference type="Proteomes" id="UP001287286">
    <property type="component" value="Unassembled WGS sequence"/>
</dbReference>
<comment type="caution">
    <text evidence="2">The sequence shown here is derived from an EMBL/GenBank/DDBJ whole genome shotgun (WGS) entry which is preliminary data.</text>
</comment>
<sequence>MVRIPGMAVFDAKQGVQMSPHSPLIATSTTQVYANDNLVQRERIPRASMLFDTANILGHTRAITSVRFRSVAPATSYKSLCMTNYREAARMVLGAILIGQYSSVTMSISSSSDQKVTSPSHIDGDEQTSLSTSDWSVWDLDLLDILTVPGAPVNHNVDTTTIVTNTWDRGTHTCGWDNNSGSNGSTEIQTEILACVRRILSRMSPADTTTATINKDAHAKSSSLTGGWDASAKADQLPLPGRKKHTPSRLRKYSFVDGTKSMNTPGNMGSGPLRKTSMSCTAWNRATSW</sequence>
<feature type="region of interest" description="Disordered" evidence="1">
    <location>
        <begin position="214"/>
        <end position="249"/>
    </location>
</feature>
<evidence type="ECO:0000256" key="1">
    <source>
        <dbReference type="SAM" id="MobiDB-lite"/>
    </source>
</evidence>
<organism evidence="2 3">
    <name type="scientific">Purpureocillium lilacinum</name>
    <name type="common">Paecilomyces lilacinus</name>
    <dbReference type="NCBI Taxonomy" id="33203"/>
    <lineage>
        <taxon>Eukaryota</taxon>
        <taxon>Fungi</taxon>
        <taxon>Dikarya</taxon>
        <taxon>Ascomycota</taxon>
        <taxon>Pezizomycotina</taxon>
        <taxon>Sordariomycetes</taxon>
        <taxon>Hypocreomycetidae</taxon>
        <taxon>Hypocreales</taxon>
        <taxon>Ophiocordycipitaceae</taxon>
        <taxon>Purpureocillium</taxon>
    </lineage>
</organism>
<reference evidence="2 3" key="1">
    <citation type="journal article" date="2024" name="Microbiol. Resour. Announc.">
        <title>Genome annotations for the ascomycete fungi Trichoderma harzianum, Trichoderma aggressivum, and Purpureocillium lilacinum.</title>
        <authorList>
            <person name="Beijen E.P.W."/>
            <person name="Ohm R.A."/>
        </authorList>
    </citation>
    <scope>NUCLEOTIDE SEQUENCE [LARGE SCALE GENOMIC DNA]</scope>
    <source>
        <strain evidence="2 3">CBS 150709</strain>
    </source>
</reference>
<protein>
    <submittedName>
        <fullName evidence="2">Uncharacterized protein</fullName>
    </submittedName>
</protein>
<name>A0ABR0BHC1_PURLI</name>
<keyword evidence="3" id="KW-1185">Reference proteome</keyword>
<proteinExistence type="predicted"/>
<dbReference type="EMBL" id="JAWRVI010000095">
    <property type="protein sequence ID" value="KAK4077622.1"/>
    <property type="molecule type" value="Genomic_DNA"/>
</dbReference>
<accession>A0ABR0BHC1</accession>